<dbReference type="InterPro" id="IPR002022">
    <property type="entry name" value="Pec_lyase"/>
</dbReference>
<organism evidence="3">
    <name type="scientific">Graphocephala atropunctata</name>
    <dbReference type="NCBI Taxonomy" id="36148"/>
    <lineage>
        <taxon>Eukaryota</taxon>
        <taxon>Metazoa</taxon>
        <taxon>Ecdysozoa</taxon>
        <taxon>Arthropoda</taxon>
        <taxon>Hexapoda</taxon>
        <taxon>Insecta</taxon>
        <taxon>Pterygota</taxon>
        <taxon>Neoptera</taxon>
        <taxon>Paraneoptera</taxon>
        <taxon>Hemiptera</taxon>
        <taxon>Auchenorrhyncha</taxon>
        <taxon>Membracoidea</taxon>
        <taxon>Cicadellidae</taxon>
        <taxon>Cicadellinae</taxon>
        <taxon>Cicadellini</taxon>
        <taxon>Graphocephala</taxon>
    </lineage>
</organism>
<dbReference type="SUPFAM" id="SSF51126">
    <property type="entry name" value="Pectin lyase-like"/>
    <property type="match status" value="1"/>
</dbReference>
<gene>
    <name evidence="3" type="ORF">g.11707</name>
</gene>
<proteinExistence type="predicted"/>
<sequence length="411" mass="46064">WLLSVSTFAELHYSCTENYRKVTMEKFILLATMVLASFQSSAAFFKPRHHKHLPTYVPKTLEEVKNYLCERFEKGVCVDTKPAKIIINKVFDFTGSEGMKEEMGCYHRTMPAQCLKTGQMKLNINNQCNGLVPTRVKYSQAGRCGIDVGSNKIIVGENGGGLKGKGLKLRNSHDVEIRNLSITDINPEVIWGGDAIDLISVENVLIDGNYIKNIGRQMMVTHFGNNTGVLAINNVFDGNTPNSACCDGSHYWLWLFLGEADRIALRNNVILNTSGRGPHLVSTKDSKILLHMLQNTFYDIKHTGLIDLDDKKSSILVEGNVFVNVTEIVHANKGNIFMPQNRADQVQCESYLGRRCLLNTVVNSGGAKPTNSLEVLDNFKEYKDHLPKPIVMKSHMTKLIDLPPYVKQHIH</sequence>
<feature type="domain" description="Pectate lyase" evidence="2">
    <location>
        <begin position="117"/>
        <end position="328"/>
    </location>
</feature>
<evidence type="ECO:0000256" key="1">
    <source>
        <dbReference type="ARBA" id="ARBA00023239"/>
    </source>
</evidence>
<dbReference type="GO" id="GO:0016829">
    <property type="term" value="F:lyase activity"/>
    <property type="evidence" value="ECO:0007669"/>
    <property type="project" value="UniProtKB-KW"/>
</dbReference>
<dbReference type="InterPro" id="IPR012334">
    <property type="entry name" value="Pectin_lyas_fold"/>
</dbReference>
<dbReference type="InterPro" id="IPR011050">
    <property type="entry name" value="Pectin_lyase_fold/virulence"/>
</dbReference>
<dbReference type="SMART" id="SM00656">
    <property type="entry name" value="Amb_all"/>
    <property type="match status" value="1"/>
</dbReference>
<evidence type="ECO:0000259" key="2">
    <source>
        <dbReference type="SMART" id="SM00656"/>
    </source>
</evidence>
<dbReference type="AlphaFoldDB" id="A0A1B6LML9"/>
<dbReference type="EMBL" id="GEBQ01015070">
    <property type="protein sequence ID" value="JAT24907.1"/>
    <property type="molecule type" value="Transcribed_RNA"/>
</dbReference>
<evidence type="ECO:0000313" key="3">
    <source>
        <dbReference type="EMBL" id="JAT24907.1"/>
    </source>
</evidence>
<keyword evidence="1" id="KW-0456">Lyase</keyword>
<name>A0A1B6LML9_9HEMI</name>
<protein>
    <recommendedName>
        <fullName evidence="2">Pectate lyase domain-containing protein</fullName>
    </recommendedName>
</protein>
<feature type="non-terminal residue" evidence="3">
    <location>
        <position position="1"/>
    </location>
</feature>
<accession>A0A1B6LML9</accession>
<dbReference type="Gene3D" id="2.160.20.10">
    <property type="entry name" value="Single-stranded right-handed beta-helix, Pectin lyase-like"/>
    <property type="match status" value="1"/>
</dbReference>
<reference evidence="3" key="1">
    <citation type="submission" date="2015-11" db="EMBL/GenBank/DDBJ databases">
        <title>De novo transcriptome assembly of four potential Pierce s Disease insect vectors from Arizona vineyards.</title>
        <authorList>
            <person name="Tassone E.E."/>
        </authorList>
    </citation>
    <scope>NUCLEOTIDE SEQUENCE</scope>
</reference>